<evidence type="ECO:0000313" key="2">
    <source>
        <dbReference type="Proteomes" id="UP000216840"/>
    </source>
</evidence>
<gene>
    <name evidence="1" type="ORF">CA834_02205</name>
</gene>
<dbReference type="AlphaFoldDB" id="A0A265V051"/>
<reference evidence="1 2" key="1">
    <citation type="submission" date="2017-05" db="EMBL/GenBank/DDBJ databases">
        <title>The draft genome sequence of Idiomarina salinarum WNB302.</title>
        <authorList>
            <person name="Sun Y."/>
            <person name="Chen B."/>
            <person name="Du Z."/>
        </authorList>
    </citation>
    <scope>NUCLEOTIDE SEQUENCE [LARGE SCALE GENOMIC DNA]</scope>
    <source>
        <strain evidence="1 2">WNB302</strain>
    </source>
</reference>
<dbReference type="RefSeq" id="WP_094967023.1">
    <property type="nucleotide sequence ID" value="NZ_NGJN01000001.1"/>
</dbReference>
<accession>A0A265V051</accession>
<sequence>MKVIMSILALVVVVASCNSVKRHSSKSDTPSSMSNEDITKGNDTINNKVALAYRASTRGFFEYIYISEEDIKITQDRNFEQIQKYPNTKADWDSLSKLLGEVDEDAFQNLVAPTDKRHYDAAPHASLTIIHGTKEITTPTFDHGYPPKEIEALVTKILSIKESVSKQ</sequence>
<dbReference type="EMBL" id="NGJN01000001">
    <property type="protein sequence ID" value="OZV70948.1"/>
    <property type="molecule type" value="Genomic_DNA"/>
</dbReference>
<dbReference type="OrthoDB" id="880459at2"/>
<dbReference type="Proteomes" id="UP000216840">
    <property type="component" value="Unassembled WGS sequence"/>
</dbReference>
<organism evidence="1 2">
    <name type="scientific">Winogradskyella aurantia</name>
    <dbReference type="NCBI Taxonomy" id="1915063"/>
    <lineage>
        <taxon>Bacteria</taxon>
        <taxon>Pseudomonadati</taxon>
        <taxon>Bacteroidota</taxon>
        <taxon>Flavobacteriia</taxon>
        <taxon>Flavobacteriales</taxon>
        <taxon>Flavobacteriaceae</taxon>
        <taxon>Winogradskyella</taxon>
    </lineage>
</organism>
<evidence type="ECO:0000313" key="1">
    <source>
        <dbReference type="EMBL" id="OZV70948.1"/>
    </source>
</evidence>
<name>A0A265V051_9FLAO</name>
<dbReference type="PROSITE" id="PS51257">
    <property type="entry name" value="PROKAR_LIPOPROTEIN"/>
    <property type="match status" value="1"/>
</dbReference>
<evidence type="ECO:0008006" key="3">
    <source>
        <dbReference type="Google" id="ProtNLM"/>
    </source>
</evidence>
<keyword evidence="2" id="KW-1185">Reference proteome</keyword>
<protein>
    <recommendedName>
        <fullName evidence="3">Lipoprotein</fullName>
    </recommendedName>
</protein>
<comment type="caution">
    <text evidence="1">The sequence shown here is derived from an EMBL/GenBank/DDBJ whole genome shotgun (WGS) entry which is preliminary data.</text>
</comment>
<proteinExistence type="predicted"/>